<dbReference type="EMBL" id="MU853440">
    <property type="protein sequence ID" value="KAK4130228.1"/>
    <property type="molecule type" value="Genomic_DNA"/>
</dbReference>
<organism evidence="2 3">
    <name type="scientific">Trichocladium antarcticum</name>
    <dbReference type="NCBI Taxonomy" id="1450529"/>
    <lineage>
        <taxon>Eukaryota</taxon>
        <taxon>Fungi</taxon>
        <taxon>Dikarya</taxon>
        <taxon>Ascomycota</taxon>
        <taxon>Pezizomycotina</taxon>
        <taxon>Sordariomycetes</taxon>
        <taxon>Sordariomycetidae</taxon>
        <taxon>Sordariales</taxon>
        <taxon>Chaetomiaceae</taxon>
        <taxon>Trichocladium</taxon>
    </lineage>
</organism>
<reference evidence="2" key="2">
    <citation type="submission" date="2023-05" db="EMBL/GenBank/DDBJ databases">
        <authorList>
            <consortium name="Lawrence Berkeley National Laboratory"/>
            <person name="Steindorff A."/>
            <person name="Hensen N."/>
            <person name="Bonometti L."/>
            <person name="Westerberg I."/>
            <person name="Brannstrom I.O."/>
            <person name="Guillou S."/>
            <person name="Cros-Aarteil S."/>
            <person name="Calhoun S."/>
            <person name="Haridas S."/>
            <person name="Kuo A."/>
            <person name="Mondo S."/>
            <person name="Pangilinan J."/>
            <person name="Riley R."/>
            <person name="Labutti K."/>
            <person name="Andreopoulos B."/>
            <person name="Lipzen A."/>
            <person name="Chen C."/>
            <person name="Yanf M."/>
            <person name="Daum C."/>
            <person name="Ng V."/>
            <person name="Clum A."/>
            <person name="Ohm R."/>
            <person name="Martin F."/>
            <person name="Silar P."/>
            <person name="Natvig D."/>
            <person name="Lalanne C."/>
            <person name="Gautier V."/>
            <person name="Ament-Velasquez S.L."/>
            <person name="Kruys A."/>
            <person name="Hutchinson M.I."/>
            <person name="Powell A.J."/>
            <person name="Barry K."/>
            <person name="Miller A.N."/>
            <person name="Grigoriev I.V."/>
            <person name="Debuchy R."/>
            <person name="Gladieux P."/>
            <person name="Thoren M.H."/>
            <person name="Johannesson H."/>
        </authorList>
    </citation>
    <scope>NUCLEOTIDE SEQUENCE</scope>
    <source>
        <strain evidence="2">CBS 123565</strain>
    </source>
</reference>
<gene>
    <name evidence="2" type="ORF">BT67DRAFT_391752</name>
</gene>
<evidence type="ECO:0000256" key="1">
    <source>
        <dbReference type="SAM" id="MobiDB-lite"/>
    </source>
</evidence>
<evidence type="ECO:0000313" key="3">
    <source>
        <dbReference type="Proteomes" id="UP001304895"/>
    </source>
</evidence>
<reference evidence="2" key="1">
    <citation type="journal article" date="2023" name="Mol. Phylogenet. Evol.">
        <title>Genome-scale phylogeny and comparative genomics of the fungal order Sordariales.</title>
        <authorList>
            <person name="Hensen N."/>
            <person name="Bonometti L."/>
            <person name="Westerberg I."/>
            <person name="Brannstrom I.O."/>
            <person name="Guillou S."/>
            <person name="Cros-Aarteil S."/>
            <person name="Calhoun S."/>
            <person name="Haridas S."/>
            <person name="Kuo A."/>
            <person name="Mondo S."/>
            <person name="Pangilinan J."/>
            <person name="Riley R."/>
            <person name="LaButti K."/>
            <person name="Andreopoulos B."/>
            <person name="Lipzen A."/>
            <person name="Chen C."/>
            <person name="Yan M."/>
            <person name="Daum C."/>
            <person name="Ng V."/>
            <person name="Clum A."/>
            <person name="Steindorff A."/>
            <person name="Ohm R.A."/>
            <person name="Martin F."/>
            <person name="Silar P."/>
            <person name="Natvig D.O."/>
            <person name="Lalanne C."/>
            <person name="Gautier V."/>
            <person name="Ament-Velasquez S.L."/>
            <person name="Kruys A."/>
            <person name="Hutchinson M.I."/>
            <person name="Powell A.J."/>
            <person name="Barry K."/>
            <person name="Miller A.N."/>
            <person name="Grigoriev I.V."/>
            <person name="Debuchy R."/>
            <person name="Gladieux P."/>
            <person name="Hiltunen Thoren M."/>
            <person name="Johannesson H."/>
        </authorList>
    </citation>
    <scope>NUCLEOTIDE SEQUENCE</scope>
    <source>
        <strain evidence="2">CBS 123565</strain>
    </source>
</reference>
<name>A0AAN6UC04_9PEZI</name>
<proteinExistence type="predicted"/>
<feature type="region of interest" description="Disordered" evidence="1">
    <location>
        <begin position="124"/>
        <end position="144"/>
    </location>
</feature>
<feature type="non-terminal residue" evidence="2">
    <location>
        <position position="1"/>
    </location>
</feature>
<sequence>YEFGGCAVPAATDKPHSVITVFDHAVAAEGEVRWSEFHAIIAALESRFRMGQFTDHHTKPVLLFTYQHETHVRITQAYLDAKTNKIVIRQSRQLDMVGAPGEPPADAYLLLRWLLNSPIGATKYVDEQRPNEGESRSGTRTGGAKMPVVPRIVVVESG</sequence>
<feature type="compositionally biased region" description="Basic and acidic residues" evidence="1">
    <location>
        <begin position="124"/>
        <end position="137"/>
    </location>
</feature>
<accession>A0AAN6UC04</accession>
<keyword evidence="3" id="KW-1185">Reference proteome</keyword>
<comment type="caution">
    <text evidence="2">The sequence shown here is derived from an EMBL/GenBank/DDBJ whole genome shotgun (WGS) entry which is preliminary data.</text>
</comment>
<evidence type="ECO:0000313" key="2">
    <source>
        <dbReference type="EMBL" id="KAK4130228.1"/>
    </source>
</evidence>
<dbReference type="AlphaFoldDB" id="A0AAN6UC04"/>
<dbReference type="Proteomes" id="UP001304895">
    <property type="component" value="Unassembled WGS sequence"/>
</dbReference>
<protein>
    <submittedName>
        <fullName evidence="2">Uncharacterized protein</fullName>
    </submittedName>
</protein>